<proteinExistence type="predicted"/>
<dbReference type="InterPro" id="IPR026893">
    <property type="entry name" value="Tyr/Ser_Pase_IphP-type"/>
</dbReference>
<dbReference type="Gene3D" id="3.90.190.10">
    <property type="entry name" value="Protein tyrosine phosphatase superfamily"/>
    <property type="match status" value="1"/>
</dbReference>
<keyword evidence="2" id="KW-1185">Reference proteome</keyword>
<gene>
    <name evidence="1" type="ORF">BP5796_09126</name>
</gene>
<dbReference type="EMBL" id="PDLN01000013">
    <property type="protein sequence ID" value="RDW68469.1"/>
    <property type="molecule type" value="Genomic_DNA"/>
</dbReference>
<dbReference type="InterPro" id="IPR029021">
    <property type="entry name" value="Prot-tyrosine_phosphatase-like"/>
</dbReference>
<sequence>MAIAGSEQIVPASSNAQFPAFENILNLRDVGKTINDFLGEKRVVEGRLFRSARPDDATLSDRKRLKNELGIKAVMDLRTVTEHVNQAKKREGDLKIPALLQSNEALAEPVKIPGMKYLEININGKGFERSLLWQLKATSFAKLATLMLLGYRMEAISILGREVMQPRGLVGLGYDSLDHCGAEIADALRAFSCSNNLPMVAHCTQGKDRTGLVITLILLLLEIPLKAITYDYCLSEAELLPERESRLVEIRQIGLTDDFAGCPPDWVEKMHAYLEGKYGGIQAYCTKIGFSEEDRTSLRDLLKG</sequence>
<comment type="caution">
    <text evidence="1">The sequence shown here is derived from an EMBL/GenBank/DDBJ whole genome shotgun (WGS) entry which is preliminary data.</text>
</comment>
<accession>A0A3D8R344</accession>
<evidence type="ECO:0000313" key="2">
    <source>
        <dbReference type="Proteomes" id="UP000256328"/>
    </source>
</evidence>
<dbReference type="Proteomes" id="UP000256328">
    <property type="component" value="Unassembled WGS sequence"/>
</dbReference>
<dbReference type="AlphaFoldDB" id="A0A3D8R344"/>
<dbReference type="SUPFAM" id="SSF52799">
    <property type="entry name" value="(Phosphotyrosine protein) phosphatases II"/>
    <property type="match status" value="1"/>
</dbReference>
<name>A0A3D8R344_9HELO</name>
<dbReference type="PANTHER" id="PTHR31126">
    <property type="entry name" value="TYROSINE-PROTEIN PHOSPHATASE"/>
    <property type="match status" value="1"/>
</dbReference>
<evidence type="ECO:0000313" key="1">
    <source>
        <dbReference type="EMBL" id="RDW68469.1"/>
    </source>
</evidence>
<protein>
    <submittedName>
        <fullName evidence="1">Tyrosine protein phosphatase-like protein</fullName>
    </submittedName>
</protein>
<dbReference type="PANTHER" id="PTHR31126:SF10">
    <property type="entry name" value="PROTEIN PHOSPHATASE, PUTATIVE (AFU_ORTHOLOGUE AFUA_6G06650)-RELATED"/>
    <property type="match status" value="1"/>
</dbReference>
<dbReference type="Pfam" id="PF13350">
    <property type="entry name" value="Y_phosphatase3"/>
    <property type="match status" value="1"/>
</dbReference>
<dbReference type="OrthoDB" id="9988524at2759"/>
<organism evidence="1 2">
    <name type="scientific">Coleophoma crateriformis</name>
    <dbReference type="NCBI Taxonomy" id="565419"/>
    <lineage>
        <taxon>Eukaryota</taxon>
        <taxon>Fungi</taxon>
        <taxon>Dikarya</taxon>
        <taxon>Ascomycota</taxon>
        <taxon>Pezizomycotina</taxon>
        <taxon>Leotiomycetes</taxon>
        <taxon>Helotiales</taxon>
        <taxon>Dermateaceae</taxon>
        <taxon>Coleophoma</taxon>
    </lineage>
</organism>
<reference evidence="1 2" key="1">
    <citation type="journal article" date="2018" name="IMA Fungus">
        <title>IMA Genome-F 9: Draft genome sequence of Annulohypoxylon stygium, Aspergillus mulundensis, Berkeleyomyces basicola (syn. Thielaviopsis basicola), Ceratocystis smalleyi, two Cercospora beticola strains, Coleophoma cylindrospora, Fusarium fracticaudum, Phialophora cf. hyalina, and Morchella septimelata.</title>
        <authorList>
            <person name="Wingfield B.D."/>
            <person name="Bills G.F."/>
            <person name="Dong Y."/>
            <person name="Huang W."/>
            <person name="Nel W.J."/>
            <person name="Swalarsk-Parry B.S."/>
            <person name="Vaghefi N."/>
            <person name="Wilken P.M."/>
            <person name="An Z."/>
            <person name="de Beer Z.W."/>
            <person name="De Vos L."/>
            <person name="Chen L."/>
            <person name="Duong T.A."/>
            <person name="Gao Y."/>
            <person name="Hammerbacher A."/>
            <person name="Kikkert J.R."/>
            <person name="Li Y."/>
            <person name="Li H."/>
            <person name="Li K."/>
            <person name="Li Q."/>
            <person name="Liu X."/>
            <person name="Ma X."/>
            <person name="Naidoo K."/>
            <person name="Pethybridge S.J."/>
            <person name="Sun J."/>
            <person name="Steenkamp E.T."/>
            <person name="van der Nest M.A."/>
            <person name="van Wyk S."/>
            <person name="Wingfield M.J."/>
            <person name="Xiong C."/>
            <person name="Yue Q."/>
            <person name="Zhang X."/>
        </authorList>
    </citation>
    <scope>NUCLEOTIDE SEQUENCE [LARGE SCALE GENOMIC DNA]</scope>
    <source>
        <strain evidence="1 2">BP5796</strain>
    </source>
</reference>
<dbReference type="GO" id="GO:0004721">
    <property type="term" value="F:phosphoprotein phosphatase activity"/>
    <property type="evidence" value="ECO:0007669"/>
    <property type="project" value="InterPro"/>
</dbReference>